<dbReference type="Proteomes" id="UP000028186">
    <property type="component" value="Plasmid pHAMBI1141a"/>
</dbReference>
<dbReference type="HOGENOM" id="CLU_2539092_0_0_5"/>
<reference evidence="2" key="1">
    <citation type="journal article" date="2014" name="BMC Genomics">
        <title>Genome sequencing of two Neorhizobium galegae strains reveals a noeT gene responsible for the unusual acetylation of the nodulation factors.</title>
        <authorList>
            <person name="Osterman J."/>
            <person name="Marsh J."/>
            <person name="Laine P.K."/>
            <person name="Zeng Z."/>
            <person name="Alatalo E."/>
            <person name="Sullivan J.T."/>
            <person name="Young J.P."/>
            <person name="Thomas-Oates J."/>
            <person name="Paulin L."/>
            <person name="Lindstrom K."/>
        </authorList>
    </citation>
    <scope>NUCLEOTIDE SEQUENCE [LARGE SCALE GENOMIC DNA]</scope>
    <source>
        <strain evidence="2">HAMBI 1141</strain>
        <plasmid evidence="2">II</plasmid>
    </source>
</reference>
<name>A0A068TIY3_NEOGA</name>
<dbReference type="AlphaFoldDB" id="A0A068TIY3"/>
<protein>
    <submittedName>
        <fullName evidence="1">Uncharacterized protein</fullName>
    </submittedName>
</protein>
<dbReference type="RefSeq" id="WP_040125343.1">
    <property type="nucleotide sequence ID" value="NZ_HG938356.1"/>
</dbReference>
<dbReference type="eggNOG" id="COG3386">
    <property type="taxonomic scope" value="Bacteria"/>
</dbReference>
<gene>
    <name evidence="1" type="ORF">RG1141_PA12040</name>
</gene>
<dbReference type="EMBL" id="HG938356">
    <property type="protein sequence ID" value="CDN58036.1"/>
    <property type="molecule type" value="Genomic_DNA"/>
</dbReference>
<accession>A0A068TIY3</accession>
<evidence type="ECO:0000313" key="1">
    <source>
        <dbReference type="EMBL" id="CDN58036.1"/>
    </source>
</evidence>
<dbReference type="KEGG" id="ngl:RG1141_PA12040"/>
<keyword evidence="1" id="KW-0614">Plasmid</keyword>
<evidence type="ECO:0000313" key="2">
    <source>
        <dbReference type="Proteomes" id="UP000028186"/>
    </source>
</evidence>
<geneLocation type="plasmid" evidence="2">
    <name>II</name>
</geneLocation>
<organism evidence="1 2">
    <name type="scientific">Neorhizobium galegae bv. officinalis bv. officinalis str. HAMBI 1141</name>
    <dbReference type="NCBI Taxonomy" id="1028801"/>
    <lineage>
        <taxon>Bacteria</taxon>
        <taxon>Pseudomonadati</taxon>
        <taxon>Pseudomonadota</taxon>
        <taxon>Alphaproteobacteria</taxon>
        <taxon>Hyphomicrobiales</taxon>
        <taxon>Rhizobiaceae</taxon>
        <taxon>Rhizobium/Agrobacterium group</taxon>
        <taxon>Neorhizobium</taxon>
    </lineage>
</organism>
<dbReference type="PATRIC" id="fig|1028801.3.peg.5818"/>
<sequence>MLDEVKADRRAFACMLGGEDRSTLFITTAQWLGMDKMNQMAGTGQIVSIEVTNAGTRLAVQLSARVTMTLQGEATCRTTAMHK</sequence>
<proteinExistence type="predicted"/>